<dbReference type="UniPathway" id="UPA00223">
    <property type="reaction ID" value="UER01007"/>
</dbReference>
<protein>
    <recommendedName>
        <fullName evidence="2">fumarate hydratase</fullName>
        <ecNumber evidence="2">4.2.1.2</ecNumber>
    </recommendedName>
</protein>
<dbReference type="GO" id="GO:0005739">
    <property type="term" value="C:mitochondrion"/>
    <property type="evidence" value="ECO:0007669"/>
    <property type="project" value="TreeGrafter"/>
</dbReference>
<dbReference type="GO" id="GO:0006099">
    <property type="term" value="P:tricarboxylic acid cycle"/>
    <property type="evidence" value="ECO:0007669"/>
    <property type="project" value="UniProtKB-UniPathway"/>
</dbReference>
<evidence type="ECO:0000256" key="3">
    <source>
        <dbReference type="SAM" id="MobiDB-lite"/>
    </source>
</evidence>
<dbReference type="STRING" id="7398.A0A1A9ZAM5"/>
<dbReference type="InterPro" id="IPR008948">
    <property type="entry name" value="L-Aspartase-like"/>
</dbReference>
<dbReference type="InterPro" id="IPR022761">
    <property type="entry name" value="Fumarate_lyase_N"/>
</dbReference>
<evidence type="ECO:0000256" key="2">
    <source>
        <dbReference type="ARBA" id="ARBA00012921"/>
    </source>
</evidence>
<reference evidence="5" key="2">
    <citation type="submission" date="2020-05" db="UniProtKB">
        <authorList>
            <consortium name="EnsemblMetazoa"/>
        </authorList>
    </citation>
    <scope>IDENTIFICATION</scope>
    <source>
        <strain evidence="5">IAEA</strain>
    </source>
</reference>
<organism evidence="5 6">
    <name type="scientific">Glossina pallidipes</name>
    <name type="common">Tsetse fly</name>
    <dbReference type="NCBI Taxonomy" id="7398"/>
    <lineage>
        <taxon>Eukaryota</taxon>
        <taxon>Metazoa</taxon>
        <taxon>Ecdysozoa</taxon>
        <taxon>Arthropoda</taxon>
        <taxon>Hexapoda</taxon>
        <taxon>Insecta</taxon>
        <taxon>Pterygota</taxon>
        <taxon>Neoptera</taxon>
        <taxon>Endopterygota</taxon>
        <taxon>Diptera</taxon>
        <taxon>Brachycera</taxon>
        <taxon>Muscomorpha</taxon>
        <taxon>Hippoboscoidea</taxon>
        <taxon>Glossinidae</taxon>
        <taxon>Glossina</taxon>
    </lineage>
</organism>
<dbReference type="Gene3D" id="1.10.275.10">
    <property type="entry name" value="Fumarase/aspartase (N-terminal domain)"/>
    <property type="match status" value="1"/>
</dbReference>
<evidence type="ECO:0000313" key="5">
    <source>
        <dbReference type="EnsemblMetazoa" id="GPAI008813-PA"/>
    </source>
</evidence>
<dbReference type="VEuPathDB" id="VectorBase:GPAI008813"/>
<keyword evidence="6" id="KW-1185">Reference proteome</keyword>
<dbReference type="AlphaFoldDB" id="A0A1A9ZAM5"/>
<dbReference type="GO" id="GO:0006108">
    <property type="term" value="P:malate metabolic process"/>
    <property type="evidence" value="ECO:0007669"/>
    <property type="project" value="TreeGrafter"/>
</dbReference>
<dbReference type="GO" id="GO:0004333">
    <property type="term" value="F:fumarate hydratase activity"/>
    <property type="evidence" value="ECO:0007669"/>
    <property type="project" value="UniProtKB-EC"/>
</dbReference>
<dbReference type="Pfam" id="PF00206">
    <property type="entry name" value="Lyase_1"/>
    <property type="match status" value="1"/>
</dbReference>
<dbReference type="InterPro" id="IPR005677">
    <property type="entry name" value="Fum_hydII"/>
</dbReference>
<dbReference type="Proteomes" id="UP000092445">
    <property type="component" value="Unassembled WGS sequence"/>
</dbReference>
<dbReference type="InterPro" id="IPR000362">
    <property type="entry name" value="Fumarate_lyase_fam"/>
</dbReference>
<dbReference type="EC" id="4.2.1.2" evidence="2"/>
<feature type="domain" description="Fumarate lyase N-terminal" evidence="4">
    <location>
        <begin position="1"/>
        <end position="104"/>
    </location>
</feature>
<dbReference type="PANTHER" id="PTHR11444">
    <property type="entry name" value="ASPARTATEAMMONIA/ARGININOSUCCINATE/ADENYLOSUCCINATE LYASE"/>
    <property type="match status" value="1"/>
</dbReference>
<accession>A0A1A9ZAM5</accession>
<evidence type="ECO:0000313" key="6">
    <source>
        <dbReference type="Proteomes" id="UP000092445"/>
    </source>
</evidence>
<dbReference type="PRINTS" id="PR00149">
    <property type="entry name" value="FUMRATELYASE"/>
</dbReference>
<evidence type="ECO:0000259" key="4">
    <source>
        <dbReference type="Pfam" id="PF00206"/>
    </source>
</evidence>
<feature type="region of interest" description="Disordered" evidence="3">
    <location>
        <begin position="18"/>
        <end position="38"/>
    </location>
</feature>
<sequence length="251" mass="28536">MNVNEVISNRAIELMGGKLRSKNPVHPNDHVNNSQSSNDTFPTAIHISVALELNNNLKPAIKILHDALKAKPQEFKSIIKIGRTHTVDAVPLTLGQEFSGYTQQRTLFQLLLSISNELAVCPNERRQKTFSLRYTHCTEEPIKRKIETNLRSLRHVSINSNYAADLISALNLNANPQQRLTYRKTKADLKKTKTKQKLNTKKHKTVNNNINTNAMSKRKAYALKREIVLQIKSIPGKYCLRIKCKNTDAFI</sequence>
<reference evidence="6" key="1">
    <citation type="submission" date="2014-03" db="EMBL/GenBank/DDBJ databases">
        <authorList>
            <person name="Aksoy S."/>
            <person name="Warren W."/>
            <person name="Wilson R.K."/>
        </authorList>
    </citation>
    <scope>NUCLEOTIDE SEQUENCE [LARGE SCALE GENOMIC DNA]</scope>
    <source>
        <strain evidence="6">IAEA</strain>
    </source>
</reference>
<dbReference type="InterPro" id="IPR024083">
    <property type="entry name" value="Fumarase/histidase_N"/>
</dbReference>
<dbReference type="GO" id="GO:0006106">
    <property type="term" value="P:fumarate metabolic process"/>
    <property type="evidence" value="ECO:0007669"/>
    <property type="project" value="InterPro"/>
</dbReference>
<comment type="similarity">
    <text evidence="1">Belongs to the class-II fumarase/aspartase family. Fumarase subfamily.</text>
</comment>
<evidence type="ECO:0000256" key="1">
    <source>
        <dbReference type="ARBA" id="ARBA00009084"/>
    </source>
</evidence>
<dbReference type="EnsemblMetazoa" id="GPAI008813-RA">
    <property type="protein sequence ID" value="GPAI008813-PA"/>
    <property type="gene ID" value="GPAI008813"/>
</dbReference>
<name>A0A1A9ZAM5_GLOPL</name>
<dbReference type="Gene3D" id="1.20.200.10">
    <property type="entry name" value="Fumarase/aspartase (Central domain)"/>
    <property type="match status" value="1"/>
</dbReference>
<proteinExistence type="inferred from homology"/>
<dbReference type="SUPFAM" id="SSF48557">
    <property type="entry name" value="L-aspartase-like"/>
    <property type="match status" value="1"/>
</dbReference>
<dbReference type="PANTHER" id="PTHR11444:SF1">
    <property type="entry name" value="FUMARATE HYDRATASE, MITOCHONDRIAL"/>
    <property type="match status" value="1"/>
</dbReference>